<comment type="caution">
    <text evidence="1">The sequence shown here is derived from an EMBL/GenBank/DDBJ whole genome shotgun (WGS) entry which is preliminary data.</text>
</comment>
<dbReference type="EMBL" id="MNAD01000635">
    <property type="protein sequence ID" value="OJT11439.1"/>
    <property type="molecule type" value="Genomic_DNA"/>
</dbReference>
<gene>
    <name evidence="1" type="ORF">TRAPUB_11991</name>
</gene>
<sequence length="103" mass="11529">MADAEAPAIPAIPRISILVPTYILVGLRLNVHVLEAFDGHLGQRPQNQPVLIQRSDNDWIPGVVTKHLYDARFACLATEVEFYKADGTRARAGFLDHDIRPRE</sequence>
<dbReference type="AlphaFoldDB" id="A0A1M2VUZ8"/>
<keyword evidence="2" id="KW-1185">Reference proteome</keyword>
<evidence type="ECO:0000313" key="2">
    <source>
        <dbReference type="Proteomes" id="UP000184267"/>
    </source>
</evidence>
<organism evidence="1 2">
    <name type="scientific">Trametes pubescens</name>
    <name type="common">White-rot fungus</name>
    <dbReference type="NCBI Taxonomy" id="154538"/>
    <lineage>
        <taxon>Eukaryota</taxon>
        <taxon>Fungi</taxon>
        <taxon>Dikarya</taxon>
        <taxon>Basidiomycota</taxon>
        <taxon>Agaricomycotina</taxon>
        <taxon>Agaricomycetes</taxon>
        <taxon>Polyporales</taxon>
        <taxon>Polyporaceae</taxon>
        <taxon>Trametes</taxon>
    </lineage>
</organism>
<evidence type="ECO:0000313" key="1">
    <source>
        <dbReference type="EMBL" id="OJT11439.1"/>
    </source>
</evidence>
<dbReference type="OrthoDB" id="2748311at2759"/>
<name>A0A1M2VUZ8_TRAPU</name>
<reference evidence="1 2" key="1">
    <citation type="submission" date="2016-10" db="EMBL/GenBank/DDBJ databases">
        <title>Genome sequence of the basidiomycete white-rot fungus Trametes pubescens.</title>
        <authorList>
            <person name="Makela M.R."/>
            <person name="Granchi Z."/>
            <person name="Peng M."/>
            <person name="De Vries R.P."/>
            <person name="Grigoriev I."/>
            <person name="Riley R."/>
            <person name="Hilden K."/>
        </authorList>
    </citation>
    <scope>NUCLEOTIDE SEQUENCE [LARGE SCALE GENOMIC DNA]</scope>
    <source>
        <strain evidence="1 2">FBCC735</strain>
    </source>
</reference>
<dbReference type="Proteomes" id="UP000184267">
    <property type="component" value="Unassembled WGS sequence"/>
</dbReference>
<proteinExistence type="predicted"/>
<dbReference type="OMA" id="YDARFAC"/>
<protein>
    <submittedName>
        <fullName evidence="1">Uncharacterized protein</fullName>
    </submittedName>
</protein>
<accession>A0A1M2VUZ8</accession>